<reference evidence="1" key="1">
    <citation type="submission" date="2016-10" db="EMBL/GenBank/DDBJ databases">
        <title>Sequence of Gallionella enrichment culture.</title>
        <authorList>
            <person name="Poehlein A."/>
            <person name="Muehling M."/>
            <person name="Daniel R."/>
        </authorList>
    </citation>
    <scope>NUCLEOTIDE SEQUENCE</scope>
</reference>
<comment type="caution">
    <text evidence="1">The sequence shown here is derived from an EMBL/GenBank/DDBJ whole genome shotgun (WGS) entry which is preliminary data.</text>
</comment>
<gene>
    <name evidence="1" type="primary">nagB_2</name>
    <name evidence="1" type="ORF">GALL_138820</name>
</gene>
<dbReference type="InterPro" id="IPR037171">
    <property type="entry name" value="NagB/RpiA_transferase-like"/>
</dbReference>
<dbReference type="SUPFAM" id="SSF100950">
    <property type="entry name" value="NagB/RpiA/CoA transferase-like"/>
    <property type="match status" value="1"/>
</dbReference>
<evidence type="ECO:0000313" key="1">
    <source>
        <dbReference type="EMBL" id="OIR03945.1"/>
    </source>
</evidence>
<dbReference type="EMBL" id="MLJW01000061">
    <property type="protein sequence ID" value="OIR03945.1"/>
    <property type="molecule type" value="Genomic_DNA"/>
</dbReference>
<proteinExistence type="predicted"/>
<dbReference type="Gene3D" id="3.40.50.1360">
    <property type="match status" value="1"/>
</dbReference>
<name>A0A1J5S651_9ZZZZ</name>
<keyword evidence="1" id="KW-0378">Hydrolase</keyword>
<accession>A0A1J5S651</accession>
<protein>
    <submittedName>
        <fullName evidence="1">Glucosamine-6-phosphate deaminase</fullName>
        <ecNumber evidence="1">3.5.99.6</ecNumber>
    </submittedName>
</protein>
<dbReference type="AlphaFoldDB" id="A0A1J5S651"/>
<dbReference type="EC" id="3.5.99.6" evidence="1"/>
<organism evidence="1">
    <name type="scientific">mine drainage metagenome</name>
    <dbReference type="NCBI Taxonomy" id="410659"/>
    <lineage>
        <taxon>unclassified sequences</taxon>
        <taxon>metagenomes</taxon>
        <taxon>ecological metagenomes</taxon>
    </lineage>
</organism>
<sequence length="315" mass="35450">MKTPRSEFRFSPAECIPFRDRKVLDRVRAIRRKDITRHPNPDFRISVVPDHEVEFRWISDIVGRLKTAAESGSPYVMIMPNPWPGYARLAHLINTLRIDCRRLHTFNMDEYANEHGEVAPEGWKFGFMYAFKKYFWSQVSPDLRPPESQVHGPTTRNLSSYGRMIADLGGADVCYSGPGWTGHLAFIEPDAPEFAAKSLAEWKRMGPRICRLSPFTIAQNSLHGSFGASGDLAAVPPMAATIGPAEVIGAKHRVDMHAITVAGTFTSWQRLVTRLVLHGPVTPRVPESILQTLRTDVWVSESCAADIEPHWEIGY</sequence>
<dbReference type="GO" id="GO:0004342">
    <property type="term" value="F:glucosamine-6-phosphate deaminase activity"/>
    <property type="evidence" value="ECO:0007669"/>
    <property type="project" value="UniProtKB-EC"/>
</dbReference>